<name>A0A1M5NW50_9ALTE</name>
<reference evidence="3" key="1">
    <citation type="submission" date="2016-11" db="EMBL/GenBank/DDBJ databases">
        <authorList>
            <person name="Varghese N."/>
            <person name="Submissions S."/>
        </authorList>
    </citation>
    <scope>NUCLEOTIDE SEQUENCE [LARGE SCALE GENOMIC DNA]</scope>
    <source>
        <strain evidence="3">CGMCC 1.8995</strain>
    </source>
</reference>
<dbReference type="Pfam" id="PF04940">
    <property type="entry name" value="BLUF"/>
    <property type="match status" value="1"/>
</dbReference>
<dbReference type="InterPro" id="IPR036046">
    <property type="entry name" value="Acylphosphatase-like_dom_sf"/>
</dbReference>
<evidence type="ECO:0000313" key="3">
    <source>
        <dbReference type="Proteomes" id="UP000184520"/>
    </source>
</evidence>
<gene>
    <name evidence="2" type="ORF">SAMN05216361_3376</name>
</gene>
<dbReference type="SUPFAM" id="SSF54975">
    <property type="entry name" value="Acylphosphatase/BLUF domain-like"/>
    <property type="match status" value="1"/>
</dbReference>
<protein>
    <submittedName>
        <fullName evidence="2">Sensors of blue-light using FAD</fullName>
    </submittedName>
</protein>
<dbReference type="Gene3D" id="3.30.70.100">
    <property type="match status" value="1"/>
</dbReference>
<dbReference type="AlphaFoldDB" id="A0A1M5NW50"/>
<evidence type="ECO:0000259" key="1">
    <source>
        <dbReference type="PROSITE" id="PS50925"/>
    </source>
</evidence>
<evidence type="ECO:0000313" key="2">
    <source>
        <dbReference type="EMBL" id="SHG93732.1"/>
    </source>
</evidence>
<proteinExistence type="predicted"/>
<dbReference type="PROSITE" id="PS50925">
    <property type="entry name" value="BLUF"/>
    <property type="match status" value="1"/>
</dbReference>
<feature type="domain" description="BLUF" evidence="1">
    <location>
        <begin position="28"/>
        <end position="119"/>
    </location>
</feature>
<dbReference type="Proteomes" id="UP000184520">
    <property type="component" value="Unassembled WGS sequence"/>
</dbReference>
<sequence length="163" mass="18432">MVHGILYLSHFSLGLIELMASTHSEDQLTQLIYVSERKSDVDDADVQSILETARKNNDQSGIKGVLLVLPDYFFQVLEGPSNNIEKLISRVKNDTRHCNIRILSEKVLCDYEFGNWSMVNIDINAENSDCFVVLDRFAKAKCPADDQLKGVFLIFKGLSQPIH</sequence>
<dbReference type="InterPro" id="IPR007024">
    <property type="entry name" value="BLUF_domain"/>
</dbReference>
<dbReference type="STRING" id="634436.SAMN05216361_3376"/>
<dbReference type="GO" id="GO:0071949">
    <property type="term" value="F:FAD binding"/>
    <property type="evidence" value="ECO:0007669"/>
    <property type="project" value="InterPro"/>
</dbReference>
<accession>A0A1M5NW50</accession>
<dbReference type="GO" id="GO:0009882">
    <property type="term" value="F:blue light photoreceptor activity"/>
    <property type="evidence" value="ECO:0007669"/>
    <property type="project" value="InterPro"/>
</dbReference>
<dbReference type="SMART" id="SM01034">
    <property type="entry name" value="BLUF"/>
    <property type="match status" value="1"/>
</dbReference>
<organism evidence="2 3">
    <name type="scientific">Marisediminitalea aggregata</name>
    <dbReference type="NCBI Taxonomy" id="634436"/>
    <lineage>
        <taxon>Bacteria</taxon>
        <taxon>Pseudomonadati</taxon>
        <taxon>Pseudomonadota</taxon>
        <taxon>Gammaproteobacteria</taxon>
        <taxon>Alteromonadales</taxon>
        <taxon>Alteromonadaceae</taxon>
        <taxon>Marisediminitalea</taxon>
    </lineage>
</organism>
<keyword evidence="3" id="KW-1185">Reference proteome</keyword>
<dbReference type="EMBL" id="FQWD01000005">
    <property type="protein sequence ID" value="SHG93732.1"/>
    <property type="molecule type" value="Genomic_DNA"/>
</dbReference>